<keyword evidence="3" id="KW-0067">ATP-binding</keyword>
<dbReference type="InterPro" id="IPR017871">
    <property type="entry name" value="ABC_transporter-like_CS"/>
</dbReference>
<dbReference type="PROSITE" id="PS50893">
    <property type="entry name" value="ABC_TRANSPORTER_2"/>
    <property type="match status" value="1"/>
</dbReference>
<dbReference type="EMBL" id="CP002630">
    <property type="protein sequence ID" value="AEB11602.1"/>
    <property type="molecule type" value="Genomic_DNA"/>
</dbReference>
<reference evidence="5 6" key="1">
    <citation type="journal article" date="2012" name="Stand. Genomic Sci.">
        <title>Complete genome sequence of the aerobic, heterotroph Marinithermus hydrothermalis type strain (T1(T)) from a deep-sea hydrothermal vent chimney.</title>
        <authorList>
            <person name="Copeland A."/>
            <person name="Gu W."/>
            <person name="Yasawong M."/>
            <person name="Lapidus A."/>
            <person name="Lucas S."/>
            <person name="Deshpande S."/>
            <person name="Pagani I."/>
            <person name="Tapia R."/>
            <person name="Cheng J.F."/>
            <person name="Goodwin L.A."/>
            <person name="Pitluck S."/>
            <person name="Liolios K."/>
            <person name="Ivanova N."/>
            <person name="Mavromatis K."/>
            <person name="Mikhailova N."/>
            <person name="Pati A."/>
            <person name="Chen A."/>
            <person name="Palaniappan K."/>
            <person name="Land M."/>
            <person name="Pan C."/>
            <person name="Brambilla E.M."/>
            <person name="Rohde M."/>
            <person name="Tindall B.J."/>
            <person name="Sikorski J."/>
            <person name="Goker M."/>
            <person name="Detter J.C."/>
            <person name="Bristow J."/>
            <person name="Eisen J.A."/>
            <person name="Markowitz V."/>
            <person name="Hugenholtz P."/>
            <person name="Kyrpides N.C."/>
            <person name="Klenk H.P."/>
            <person name="Woyke T."/>
        </authorList>
    </citation>
    <scope>NUCLEOTIDE SEQUENCE [LARGE SCALE GENOMIC DNA]</scope>
    <source>
        <strain evidence="6">DSM 14884 / JCM 11576 / T1</strain>
    </source>
</reference>
<evidence type="ECO:0000256" key="1">
    <source>
        <dbReference type="ARBA" id="ARBA00022448"/>
    </source>
</evidence>
<organism evidence="5 6">
    <name type="scientific">Marinithermus hydrothermalis (strain DSM 14884 / JCM 11576 / T1)</name>
    <dbReference type="NCBI Taxonomy" id="869210"/>
    <lineage>
        <taxon>Bacteria</taxon>
        <taxon>Thermotogati</taxon>
        <taxon>Deinococcota</taxon>
        <taxon>Deinococci</taxon>
        <taxon>Thermales</taxon>
        <taxon>Thermaceae</taxon>
        <taxon>Marinithermus</taxon>
    </lineage>
</organism>
<dbReference type="Pfam" id="PF00005">
    <property type="entry name" value="ABC_tran"/>
    <property type="match status" value="1"/>
</dbReference>
<dbReference type="InterPro" id="IPR050763">
    <property type="entry name" value="ABC_transporter_ATP-binding"/>
</dbReference>
<dbReference type="KEGG" id="mhd:Marky_0856"/>
<dbReference type="InterPro" id="IPR027417">
    <property type="entry name" value="P-loop_NTPase"/>
</dbReference>
<feature type="domain" description="ABC transporter" evidence="4">
    <location>
        <begin position="5"/>
        <end position="228"/>
    </location>
</feature>
<evidence type="ECO:0000313" key="5">
    <source>
        <dbReference type="EMBL" id="AEB11602.1"/>
    </source>
</evidence>
<dbReference type="STRING" id="869210.Marky_0856"/>
<evidence type="ECO:0000256" key="2">
    <source>
        <dbReference type="ARBA" id="ARBA00022741"/>
    </source>
</evidence>
<dbReference type="AlphaFoldDB" id="F2NP14"/>
<protein>
    <submittedName>
        <fullName evidence="5">Sulfate-transporting ATPase</fullName>
        <ecNumber evidence="5">3.6.3.25</ecNumber>
    </submittedName>
</protein>
<keyword evidence="5" id="KW-0378">Hydrolase</keyword>
<dbReference type="Gene3D" id="3.40.50.300">
    <property type="entry name" value="P-loop containing nucleotide triphosphate hydrolases"/>
    <property type="match status" value="1"/>
</dbReference>
<dbReference type="PROSITE" id="PS00211">
    <property type="entry name" value="ABC_TRANSPORTER_1"/>
    <property type="match status" value="1"/>
</dbReference>
<dbReference type="PANTHER" id="PTHR42711:SF17">
    <property type="entry name" value="ABC TRANSPORTER ATP-BINDING PROTEIN"/>
    <property type="match status" value="1"/>
</dbReference>
<dbReference type="SMART" id="SM00382">
    <property type="entry name" value="AAA"/>
    <property type="match status" value="1"/>
</dbReference>
<dbReference type="InterPro" id="IPR003439">
    <property type="entry name" value="ABC_transporter-like_ATP-bd"/>
</dbReference>
<dbReference type="RefSeq" id="WP_013703652.1">
    <property type="nucleotide sequence ID" value="NC_015387.1"/>
</dbReference>
<dbReference type="GO" id="GO:0005524">
    <property type="term" value="F:ATP binding"/>
    <property type="evidence" value="ECO:0007669"/>
    <property type="project" value="UniProtKB-KW"/>
</dbReference>
<proteinExistence type="predicted"/>
<dbReference type="SUPFAM" id="SSF52540">
    <property type="entry name" value="P-loop containing nucleoside triphosphate hydrolases"/>
    <property type="match status" value="1"/>
</dbReference>
<dbReference type="GO" id="GO:0016887">
    <property type="term" value="F:ATP hydrolysis activity"/>
    <property type="evidence" value="ECO:0007669"/>
    <property type="project" value="InterPro"/>
</dbReference>
<keyword evidence="2" id="KW-0547">Nucleotide-binding</keyword>
<evidence type="ECO:0000313" key="6">
    <source>
        <dbReference type="Proteomes" id="UP000007030"/>
    </source>
</evidence>
<evidence type="ECO:0000259" key="4">
    <source>
        <dbReference type="PROSITE" id="PS50893"/>
    </source>
</evidence>
<dbReference type="PANTHER" id="PTHR42711">
    <property type="entry name" value="ABC TRANSPORTER ATP-BINDING PROTEIN"/>
    <property type="match status" value="1"/>
</dbReference>
<evidence type="ECO:0000256" key="3">
    <source>
        <dbReference type="ARBA" id="ARBA00022840"/>
    </source>
</evidence>
<accession>F2NP14</accession>
<dbReference type="CDD" id="cd03230">
    <property type="entry name" value="ABC_DR_subfamily_A"/>
    <property type="match status" value="1"/>
</dbReference>
<name>F2NP14_MARHT</name>
<dbReference type="EC" id="3.6.3.25" evidence="5"/>
<dbReference type="eggNOG" id="COG1131">
    <property type="taxonomic scope" value="Bacteria"/>
</dbReference>
<keyword evidence="1" id="KW-0813">Transport</keyword>
<keyword evidence="6" id="KW-1185">Reference proteome</keyword>
<sequence length="290" mass="31340">METIAELVGVSKRFGAVEALREVDLEVHPGELLALLGPNGAGKTTAMSLLLGLRRPDRGRARLFGRDPRDPSARRYVGATPQDTGFPQTLTVGEVVELVRAHYPDPLPRAEVLARFGLVHLERRQTGGLSGGEKRRLAVALAFVGNPRLVVLDEPTTGLDVESRRALWQAVRAYVHDGGTVLLTTHYLEEAEALATRVSVLHQGRVIADGSVDEIKGRVGLKRVRFQAPVVPELPGVAKVERAHNGVTLYTADADQVVRALVRSDVPFQDLEVLPVSLEEAFLVLTGGAA</sequence>
<dbReference type="Proteomes" id="UP000007030">
    <property type="component" value="Chromosome"/>
</dbReference>
<dbReference type="InterPro" id="IPR003593">
    <property type="entry name" value="AAA+_ATPase"/>
</dbReference>
<dbReference type="OrthoDB" id="24472at2"/>
<gene>
    <name evidence="5" type="ordered locus">Marky_0856</name>
</gene>
<dbReference type="HOGENOM" id="CLU_000604_1_2_0"/>